<protein>
    <submittedName>
        <fullName evidence="5">D-glycerate dehydrogenase</fullName>
    </submittedName>
</protein>
<dbReference type="Pfam" id="PF02826">
    <property type="entry name" value="2-Hacid_dh_C"/>
    <property type="match status" value="1"/>
</dbReference>
<dbReference type="FunFam" id="3.40.50.720:FF:000462">
    <property type="entry name" value="Glyoxylate reductase (NADP+)"/>
    <property type="match status" value="1"/>
</dbReference>
<name>A0A7J3T990_9ARCH</name>
<evidence type="ECO:0000256" key="2">
    <source>
        <dbReference type="ARBA" id="ARBA00023002"/>
    </source>
</evidence>
<dbReference type="SUPFAM" id="SSF51735">
    <property type="entry name" value="NAD(P)-binding Rossmann-fold domains"/>
    <property type="match status" value="1"/>
</dbReference>
<evidence type="ECO:0000256" key="1">
    <source>
        <dbReference type="ARBA" id="ARBA00005854"/>
    </source>
</evidence>
<evidence type="ECO:0000256" key="3">
    <source>
        <dbReference type="ARBA" id="ARBA00023027"/>
    </source>
</evidence>
<dbReference type="PANTHER" id="PTHR42789">
    <property type="entry name" value="D-ISOMER SPECIFIC 2-HYDROXYACID DEHYDROGENASE FAMILY PROTEIN (AFU_ORTHOLOGUE AFUA_6G10090)"/>
    <property type="match status" value="1"/>
</dbReference>
<dbReference type="Gene3D" id="3.40.50.720">
    <property type="entry name" value="NAD(P)-binding Rossmann-like Domain"/>
    <property type="match status" value="2"/>
</dbReference>
<reference evidence="5" key="1">
    <citation type="journal article" date="2020" name="mSystems">
        <title>Genome- and Community-Level Interaction Insights into Carbon Utilization and Element Cycling Functions of Hydrothermarchaeota in Hydrothermal Sediment.</title>
        <authorList>
            <person name="Zhou Z."/>
            <person name="Liu Y."/>
            <person name="Xu W."/>
            <person name="Pan J."/>
            <person name="Luo Z.H."/>
            <person name="Li M."/>
        </authorList>
    </citation>
    <scope>NUCLEOTIDE SEQUENCE [LARGE SCALE GENOMIC DNA]</scope>
    <source>
        <strain evidence="5">HyVt-85</strain>
    </source>
</reference>
<feature type="domain" description="D-isomer specific 2-hydroxyacid dehydrogenase NAD-binding" evidence="4">
    <location>
        <begin position="108"/>
        <end position="281"/>
    </location>
</feature>
<sequence length="281" mass="31222">MKVFITRKIPEDGIRILEKEGFDIEIFPEDRIPEKEEIIRGVKDADALISLLTDRIDREVIDSAPKLKVIGNYAVGYNNIDVDYAKKKGIIVVNTPGVLTDATADLAFALILAATRRVVEGDKFVREGKFKGWAPLLLLGKDVWGATLGIVGAGRIGQAVGRRAKGFNMKIIYYDKFRRESFEKETGAEFVPLEKLLSQADIITIHVPLTQETYHLIGKREFALMKDGAILVNTSRGEVIDEEALISALKNGKIFSAALDVFENEPDIRKELLGLPNIVLT</sequence>
<evidence type="ECO:0000259" key="4">
    <source>
        <dbReference type="Pfam" id="PF02826"/>
    </source>
</evidence>
<dbReference type="AlphaFoldDB" id="A0A7J3T990"/>
<evidence type="ECO:0000313" key="5">
    <source>
        <dbReference type="EMBL" id="HHE75793.1"/>
    </source>
</evidence>
<dbReference type="SUPFAM" id="SSF52283">
    <property type="entry name" value="Formate/glycerate dehydrogenase catalytic domain-like"/>
    <property type="match status" value="1"/>
</dbReference>
<dbReference type="GO" id="GO:0051287">
    <property type="term" value="F:NAD binding"/>
    <property type="evidence" value="ECO:0007669"/>
    <property type="project" value="InterPro"/>
</dbReference>
<dbReference type="InterPro" id="IPR050857">
    <property type="entry name" value="D-2-hydroxyacid_DH"/>
</dbReference>
<dbReference type="PROSITE" id="PS00065">
    <property type="entry name" value="D_2_HYDROXYACID_DH_1"/>
    <property type="match status" value="1"/>
</dbReference>
<feature type="non-terminal residue" evidence="5">
    <location>
        <position position="281"/>
    </location>
</feature>
<comment type="similarity">
    <text evidence="1">Belongs to the D-isomer specific 2-hydroxyacid dehydrogenase family.</text>
</comment>
<dbReference type="EMBL" id="DRTM01000110">
    <property type="protein sequence ID" value="HHE75793.1"/>
    <property type="molecule type" value="Genomic_DNA"/>
</dbReference>
<keyword evidence="2" id="KW-0560">Oxidoreductase</keyword>
<comment type="caution">
    <text evidence="5">The sequence shown here is derived from an EMBL/GenBank/DDBJ whole genome shotgun (WGS) entry which is preliminary data.</text>
</comment>
<dbReference type="CDD" id="cd05301">
    <property type="entry name" value="GDH"/>
    <property type="match status" value="1"/>
</dbReference>
<dbReference type="InterPro" id="IPR029752">
    <property type="entry name" value="D-isomer_DH_CS1"/>
</dbReference>
<accession>A0A7J3T990</accession>
<dbReference type="Proteomes" id="UP000886130">
    <property type="component" value="Unassembled WGS sequence"/>
</dbReference>
<gene>
    <name evidence="5" type="ORF">ENL31_01530</name>
</gene>
<dbReference type="PROSITE" id="PS00670">
    <property type="entry name" value="D_2_HYDROXYACID_DH_2"/>
    <property type="match status" value="1"/>
</dbReference>
<keyword evidence="3" id="KW-0520">NAD</keyword>
<dbReference type="GO" id="GO:0016616">
    <property type="term" value="F:oxidoreductase activity, acting on the CH-OH group of donors, NAD or NADP as acceptor"/>
    <property type="evidence" value="ECO:0007669"/>
    <property type="project" value="InterPro"/>
</dbReference>
<dbReference type="InterPro" id="IPR036291">
    <property type="entry name" value="NAD(P)-bd_dom_sf"/>
</dbReference>
<dbReference type="PANTHER" id="PTHR42789:SF1">
    <property type="entry name" value="D-ISOMER SPECIFIC 2-HYDROXYACID DEHYDROGENASE FAMILY PROTEIN (AFU_ORTHOLOGUE AFUA_6G10090)"/>
    <property type="match status" value="1"/>
</dbReference>
<dbReference type="PROSITE" id="PS00671">
    <property type="entry name" value="D_2_HYDROXYACID_DH_3"/>
    <property type="match status" value="1"/>
</dbReference>
<organism evidence="5">
    <name type="scientific">Candidatus Aciduliprofundum boonei</name>
    <dbReference type="NCBI Taxonomy" id="379547"/>
    <lineage>
        <taxon>Archaea</taxon>
        <taxon>Methanobacteriati</taxon>
        <taxon>Thermoplasmatota</taxon>
        <taxon>DHVE2 group</taxon>
        <taxon>Candidatus Aciduliprofundum</taxon>
    </lineage>
</organism>
<dbReference type="InterPro" id="IPR006140">
    <property type="entry name" value="D-isomer_DH_NAD-bd"/>
</dbReference>
<dbReference type="InterPro" id="IPR029753">
    <property type="entry name" value="D-isomer_DH_CS"/>
</dbReference>
<proteinExistence type="inferred from homology"/>